<dbReference type="Gene3D" id="3.40.140.10">
    <property type="entry name" value="Cytidine Deaminase, domain 2"/>
    <property type="match status" value="1"/>
</dbReference>
<keyword evidence="5" id="KW-0482">Metalloprotease</keyword>
<protein>
    <submittedName>
        <fullName evidence="7">Putative metal-dependent protease of the PAD1/JAB1 superfamily</fullName>
    </submittedName>
</protein>
<dbReference type="PROSITE" id="PS50249">
    <property type="entry name" value="MPN"/>
    <property type="match status" value="1"/>
</dbReference>
<evidence type="ECO:0000256" key="3">
    <source>
        <dbReference type="ARBA" id="ARBA00022801"/>
    </source>
</evidence>
<dbReference type="GO" id="GO:0046872">
    <property type="term" value="F:metal ion binding"/>
    <property type="evidence" value="ECO:0007669"/>
    <property type="project" value="UniProtKB-KW"/>
</dbReference>
<accession>A0A075WGQ9</accession>
<proteinExistence type="predicted"/>
<evidence type="ECO:0000256" key="5">
    <source>
        <dbReference type="ARBA" id="ARBA00023049"/>
    </source>
</evidence>
<keyword evidence="2" id="KW-0479">Metal-binding</keyword>
<dbReference type="CDD" id="cd08072">
    <property type="entry name" value="MPN_archaeal"/>
    <property type="match status" value="1"/>
</dbReference>
<sequence length="121" mass="13617">MKISRGLLKTILEAAKSAHPDEFIALLSGSKDVMDELIFLPFVSGSVSAVIHLDMLPIGMKVFGTVHSHPSPSCRPSEEDLSLFTRFGKYHIIVCYPYDENSWKCYNRKGEEVELEVVEKD</sequence>
<evidence type="ECO:0000313" key="8">
    <source>
        <dbReference type="Proteomes" id="UP000028501"/>
    </source>
</evidence>
<keyword evidence="1 7" id="KW-0645">Protease</keyword>
<dbReference type="Proteomes" id="UP000028501">
    <property type="component" value="Chromosome"/>
</dbReference>
<reference evidence="7 8" key="1">
    <citation type="submission" date="2013-07" db="EMBL/GenBank/DDBJ databases">
        <title>Genome of Archaeoglobus fulgidus.</title>
        <authorList>
            <person name="Fiebig A."/>
            <person name="Birkeland N.-K."/>
        </authorList>
    </citation>
    <scope>NUCLEOTIDE SEQUENCE [LARGE SCALE GENOMIC DNA]</scope>
    <source>
        <strain evidence="7 8">DSM 8774</strain>
    </source>
</reference>
<dbReference type="GeneID" id="24795947"/>
<dbReference type="SUPFAM" id="SSF102712">
    <property type="entry name" value="JAB1/MPN domain"/>
    <property type="match status" value="1"/>
</dbReference>
<dbReference type="SMR" id="A0A075WGQ9"/>
<dbReference type="HOGENOM" id="CLU_116578_1_0_2"/>
<evidence type="ECO:0000259" key="6">
    <source>
        <dbReference type="PROSITE" id="PS50249"/>
    </source>
</evidence>
<evidence type="ECO:0000256" key="2">
    <source>
        <dbReference type="ARBA" id="ARBA00022723"/>
    </source>
</evidence>
<organism evidence="7 8">
    <name type="scientific">Archaeoglobus fulgidus DSM 8774</name>
    <dbReference type="NCBI Taxonomy" id="1344584"/>
    <lineage>
        <taxon>Archaea</taxon>
        <taxon>Methanobacteriati</taxon>
        <taxon>Methanobacteriota</taxon>
        <taxon>Archaeoglobi</taxon>
        <taxon>Archaeoglobales</taxon>
        <taxon>Archaeoglobaceae</taxon>
        <taxon>Archaeoglobus</taxon>
    </lineage>
</organism>
<dbReference type="KEGG" id="afg:AFULGI_00024700"/>
<keyword evidence="4" id="KW-0862">Zinc</keyword>
<dbReference type="InterPro" id="IPR037518">
    <property type="entry name" value="MPN"/>
</dbReference>
<evidence type="ECO:0000256" key="1">
    <source>
        <dbReference type="ARBA" id="ARBA00022670"/>
    </source>
</evidence>
<evidence type="ECO:0000313" key="7">
    <source>
        <dbReference type="EMBL" id="AIG99186.1"/>
    </source>
</evidence>
<dbReference type="Pfam" id="PF14464">
    <property type="entry name" value="Prok-JAB"/>
    <property type="match status" value="1"/>
</dbReference>
<dbReference type="GO" id="GO:0008237">
    <property type="term" value="F:metallopeptidase activity"/>
    <property type="evidence" value="ECO:0007669"/>
    <property type="project" value="UniProtKB-KW"/>
</dbReference>
<dbReference type="InterPro" id="IPR028090">
    <property type="entry name" value="JAB_dom_prok"/>
</dbReference>
<dbReference type="AlphaFoldDB" id="A0A075WGQ9"/>
<feature type="domain" description="MPN" evidence="6">
    <location>
        <begin position="1"/>
        <end position="121"/>
    </location>
</feature>
<dbReference type="EMBL" id="CP006577">
    <property type="protein sequence ID" value="AIG99186.1"/>
    <property type="molecule type" value="Genomic_DNA"/>
</dbReference>
<gene>
    <name evidence="7" type="ORF">AFULGI_00024700</name>
</gene>
<keyword evidence="3" id="KW-0378">Hydrolase</keyword>
<evidence type="ECO:0000256" key="4">
    <source>
        <dbReference type="ARBA" id="ARBA00022833"/>
    </source>
</evidence>
<dbReference type="RefSeq" id="WP_010879687.1">
    <property type="nucleotide sequence ID" value="NZ_CP006577.1"/>
</dbReference>
<name>A0A075WGQ9_ARCFL</name>
<dbReference type="GO" id="GO:0006508">
    <property type="term" value="P:proteolysis"/>
    <property type="evidence" value="ECO:0007669"/>
    <property type="project" value="UniProtKB-KW"/>
</dbReference>